<dbReference type="Gene3D" id="3.40.50.720">
    <property type="entry name" value="NAD(P)-binding Rossmann-like Domain"/>
    <property type="match status" value="1"/>
</dbReference>
<dbReference type="InterPro" id="IPR055170">
    <property type="entry name" value="GFO_IDH_MocA-like_dom"/>
</dbReference>
<dbReference type="Pfam" id="PF01408">
    <property type="entry name" value="GFO_IDH_MocA"/>
    <property type="match status" value="1"/>
</dbReference>
<dbReference type="EMBL" id="WHOD01000049">
    <property type="protein sequence ID" value="NOU93731.1"/>
    <property type="molecule type" value="Genomic_DNA"/>
</dbReference>
<dbReference type="Pfam" id="PF22725">
    <property type="entry name" value="GFO_IDH_MocA_C3"/>
    <property type="match status" value="1"/>
</dbReference>
<keyword evidence="4" id="KW-1185">Reference proteome</keyword>
<reference evidence="3" key="1">
    <citation type="submission" date="2019-10" db="EMBL/GenBank/DDBJ databases">
        <title>Description of Paenibacillus glebae sp. nov.</title>
        <authorList>
            <person name="Carlier A."/>
            <person name="Qi S."/>
        </authorList>
    </citation>
    <scope>NUCLEOTIDE SEQUENCE</scope>
    <source>
        <strain evidence="3">LMG 31456</strain>
    </source>
</reference>
<dbReference type="InterPro" id="IPR036291">
    <property type="entry name" value="NAD(P)-bd_dom_sf"/>
</dbReference>
<accession>A0A972GMX2</accession>
<dbReference type="GO" id="GO:0000166">
    <property type="term" value="F:nucleotide binding"/>
    <property type="evidence" value="ECO:0007669"/>
    <property type="project" value="InterPro"/>
</dbReference>
<dbReference type="PANTHER" id="PTHR43708:SF8">
    <property type="entry name" value="OXIDOREDUCTASE"/>
    <property type="match status" value="1"/>
</dbReference>
<organism evidence="3 4">
    <name type="scientific">Paenibacillus foliorum</name>
    <dbReference type="NCBI Taxonomy" id="2654974"/>
    <lineage>
        <taxon>Bacteria</taxon>
        <taxon>Bacillati</taxon>
        <taxon>Bacillota</taxon>
        <taxon>Bacilli</taxon>
        <taxon>Bacillales</taxon>
        <taxon>Paenibacillaceae</taxon>
        <taxon>Paenibacillus</taxon>
    </lineage>
</organism>
<dbReference type="InterPro" id="IPR000683">
    <property type="entry name" value="Gfo/Idh/MocA-like_OxRdtase_N"/>
</dbReference>
<dbReference type="Gene3D" id="3.30.360.10">
    <property type="entry name" value="Dihydrodipicolinate Reductase, domain 2"/>
    <property type="match status" value="1"/>
</dbReference>
<dbReference type="Proteomes" id="UP000641588">
    <property type="component" value="Unassembled WGS sequence"/>
</dbReference>
<comment type="caution">
    <text evidence="3">The sequence shown here is derived from an EMBL/GenBank/DDBJ whole genome shotgun (WGS) entry which is preliminary data.</text>
</comment>
<evidence type="ECO:0000259" key="2">
    <source>
        <dbReference type="Pfam" id="PF22725"/>
    </source>
</evidence>
<proteinExistence type="predicted"/>
<feature type="domain" description="Gfo/Idh/MocA-like oxidoreductase N-terminal" evidence="1">
    <location>
        <begin position="2"/>
        <end position="113"/>
    </location>
</feature>
<sequence>MKAIVVGLGFAGMSMYKNLRKLGIDVAVVESNTHTQSKIEGEETPFYTSLSEALEQEAADFLVNATPPMIHTQVNHAAFDKRLPVFCEKPISFDYAESVEIVQRAERENIPFMIAENYRCLPFVRQMKRMIDDGAIGDISSIDVQFFRHHHVERNYTVHLLDDIGVHHLDMVRYLTGAEGRRIQANFYNPVNGWVEKKAVINAQVFVELDRDIRVTYSGSISSRGPATPWCGNWRLEGTEGMLELRDQEIIHTRDGETVRLSDFSGVHAPSCLNEFLDSLREGRQGETSGRDYLKTQTLIHYAGVSNESGRIENIILPEIL</sequence>
<dbReference type="SUPFAM" id="SSF55347">
    <property type="entry name" value="Glyceraldehyde-3-phosphate dehydrogenase-like, C-terminal domain"/>
    <property type="match status" value="1"/>
</dbReference>
<evidence type="ECO:0000313" key="3">
    <source>
        <dbReference type="EMBL" id="NOU93731.1"/>
    </source>
</evidence>
<evidence type="ECO:0000259" key="1">
    <source>
        <dbReference type="Pfam" id="PF01408"/>
    </source>
</evidence>
<dbReference type="SUPFAM" id="SSF51735">
    <property type="entry name" value="NAD(P)-binding Rossmann-fold domains"/>
    <property type="match status" value="1"/>
</dbReference>
<dbReference type="AlphaFoldDB" id="A0A972GMX2"/>
<dbReference type="PANTHER" id="PTHR43708">
    <property type="entry name" value="CONSERVED EXPRESSED OXIDOREDUCTASE (EUROFUNG)"/>
    <property type="match status" value="1"/>
</dbReference>
<protein>
    <submittedName>
        <fullName evidence="3">Gfo/Idh/MocA family oxidoreductase</fullName>
    </submittedName>
</protein>
<evidence type="ECO:0000313" key="4">
    <source>
        <dbReference type="Proteomes" id="UP000641588"/>
    </source>
</evidence>
<name>A0A972GMX2_9BACL</name>
<gene>
    <name evidence="3" type="ORF">GC093_10925</name>
</gene>
<feature type="domain" description="GFO/IDH/MocA-like oxidoreductase" evidence="2">
    <location>
        <begin position="124"/>
        <end position="244"/>
    </location>
</feature>
<dbReference type="InterPro" id="IPR051317">
    <property type="entry name" value="Gfo/Idh/MocA_oxidoreduct"/>
</dbReference>
<dbReference type="RefSeq" id="WP_171651917.1">
    <property type="nucleotide sequence ID" value="NZ_WHOD01000049.1"/>
</dbReference>